<sequence>MNAEAVRNVYGSLVFCSQCGSLLDPPGDQNTLVCRACGLAESCQQFEDIEIRTQTSRSAFPSALRNKQSLVQTDLSQIREEAATIAQTCDNCGAKEMEYHTRQMRSADEGQTIFYNCRQCGYTFSHNS</sequence>
<keyword evidence="3 8" id="KW-0479">Metal-binding</keyword>
<evidence type="ECO:0000313" key="13">
    <source>
        <dbReference type="EMBL" id="KAJ1912702.1"/>
    </source>
</evidence>
<feature type="binding site" evidence="8">
    <location>
        <position position="92"/>
    </location>
    <ligand>
        <name>Zn(2+)</name>
        <dbReference type="ChEBI" id="CHEBI:29105"/>
        <label>2</label>
    </ligand>
</feature>
<keyword evidence="14" id="KW-1185">Reference proteome</keyword>
<feature type="binding site" evidence="8">
    <location>
        <position position="89"/>
    </location>
    <ligand>
        <name>Zn(2+)</name>
        <dbReference type="ChEBI" id="CHEBI:29105"/>
        <label>2</label>
    </ligand>
</feature>
<keyword evidence="2 7" id="KW-0240">DNA-directed RNA polymerase</keyword>
<dbReference type="SUPFAM" id="SSF57783">
    <property type="entry name" value="Zinc beta-ribbon"/>
    <property type="match status" value="1"/>
</dbReference>
<dbReference type="Gene3D" id="2.20.25.10">
    <property type="match status" value="1"/>
</dbReference>
<evidence type="ECO:0000256" key="2">
    <source>
        <dbReference type="ARBA" id="ARBA00022478"/>
    </source>
</evidence>
<comment type="function">
    <text evidence="7">DNA-dependent RNA polymerase catalyzes the transcription of DNA into RNA using the four ribonucleoside triphosphates as substrates.</text>
</comment>
<reference evidence="12" key="1">
    <citation type="submission" date="2022-07" db="EMBL/GenBank/DDBJ databases">
        <title>Phylogenomic reconstructions and comparative analyses of Kickxellomycotina fungi.</title>
        <authorList>
            <person name="Reynolds N.K."/>
            <person name="Stajich J.E."/>
            <person name="Barry K."/>
            <person name="Grigoriev I.V."/>
            <person name="Crous P."/>
            <person name="Smith M.E."/>
        </authorList>
    </citation>
    <scope>NUCLEOTIDE SEQUENCE</scope>
    <source>
        <strain evidence="12">RSA 861</strain>
    </source>
</reference>
<dbReference type="GO" id="GO:0006363">
    <property type="term" value="P:termination of RNA polymerase I transcription"/>
    <property type="evidence" value="ECO:0007669"/>
    <property type="project" value="TreeGrafter"/>
</dbReference>
<feature type="domain" description="TFIIS-type" evidence="11">
    <location>
        <begin position="85"/>
        <end position="125"/>
    </location>
</feature>
<comment type="subcellular location">
    <subcellularLocation>
        <location evidence="1">Nucleus</location>
        <location evidence="1">Nucleolus</location>
    </subcellularLocation>
</comment>
<dbReference type="GO" id="GO:0005736">
    <property type="term" value="C:RNA polymerase I complex"/>
    <property type="evidence" value="ECO:0007669"/>
    <property type="project" value="TreeGrafter"/>
</dbReference>
<dbReference type="PROSITE" id="PS00466">
    <property type="entry name" value="ZF_TFIIS_1"/>
    <property type="match status" value="1"/>
</dbReference>
<feature type="binding site" evidence="8">
    <location>
        <position position="37"/>
    </location>
    <ligand>
        <name>Zn(2+)</name>
        <dbReference type="ChEBI" id="CHEBI:29105"/>
        <label>1</label>
    </ligand>
</feature>
<keyword evidence="6 7" id="KW-0539">Nucleus</keyword>
<dbReference type="CDD" id="cd10507">
    <property type="entry name" value="Zn-ribbon_RPA12"/>
    <property type="match status" value="1"/>
</dbReference>
<evidence type="ECO:0000259" key="11">
    <source>
        <dbReference type="PROSITE" id="PS51133"/>
    </source>
</evidence>
<dbReference type="InterPro" id="IPR001222">
    <property type="entry name" value="Znf_TFIIS"/>
</dbReference>
<evidence type="ECO:0000256" key="9">
    <source>
        <dbReference type="PIRSR" id="PIRSR005586-2"/>
    </source>
</evidence>
<dbReference type="InterPro" id="IPR001529">
    <property type="entry name" value="Zn_ribbon_RPB9"/>
</dbReference>
<dbReference type="PANTHER" id="PTHR11239:SF14">
    <property type="entry name" value="DNA-DIRECTED RNA POLYMERASE I SUBUNIT RPA12"/>
    <property type="match status" value="1"/>
</dbReference>
<feature type="zinc finger region" description="C4-type" evidence="9">
    <location>
        <begin position="16"/>
        <end position="37"/>
    </location>
</feature>
<dbReference type="OrthoDB" id="10056816at2759"/>
<protein>
    <recommendedName>
        <fullName evidence="7">DNA-directed RNA polymerase subunit</fullName>
    </recommendedName>
</protein>
<evidence type="ECO:0000256" key="5">
    <source>
        <dbReference type="ARBA" id="ARBA00022833"/>
    </source>
</evidence>
<dbReference type="EMBL" id="JANBPT010001243">
    <property type="protein sequence ID" value="KAJ1909206.1"/>
    <property type="molecule type" value="Genomic_DNA"/>
</dbReference>
<dbReference type="PIRSF" id="PIRSF005586">
    <property type="entry name" value="RNApol_RpoM"/>
    <property type="match status" value="1"/>
</dbReference>
<evidence type="ECO:0000256" key="6">
    <source>
        <dbReference type="ARBA" id="ARBA00023242"/>
    </source>
</evidence>
<keyword evidence="4 9" id="KW-0863">Zinc-finger</keyword>
<feature type="binding site" evidence="8">
    <location>
        <position position="120"/>
    </location>
    <ligand>
        <name>Zn(2+)</name>
        <dbReference type="ChEBI" id="CHEBI:29105"/>
        <label>2</label>
    </ligand>
</feature>
<evidence type="ECO:0000256" key="10">
    <source>
        <dbReference type="RuleBase" id="RU003474"/>
    </source>
</evidence>
<gene>
    <name evidence="12" type="primary">RPA12_2</name>
    <name evidence="13" type="synonym">RPA12_1</name>
    <name evidence="13" type="ORF">IWQ60_009545</name>
    <name evidence="12" type="ORF">IWQ60_011297</name>
</gene>
<dbReference type="AlphaFoldDB" id="A0A9W7ZHG8"/>
<evidence type="ECO:0000313" key="14">
    <source>
        <dbReference type="Proteomes" id="UP001150569"/>
    </source>
</evidence>
<evidence type="ECO:0000256" key="3">
    <source>
        <dbReference type="ARBA" id="ARBA00022723"/>
    </source>
</evidence>
<dbReference type="Pfam" id="PF01096">
    <property type="entry name" value="Zn_ribbon_TFIIS"/>
    <property type="match status" value="1"/>
</dbReference>
<feature type="binding site" evidence="8">
    <location>
        <position position="117"/>
    </location>
    <ligand>
        <name>Zn(2+)</name>
        <dbReference type="ChEBI" id="CHEBI:29105"/>
        <label>2</label>
    </ligand>
</feature>
<feature type="binding site" evidence="8">
    <location>
        <position position="34"/>
    </location>
    <ligand>
        <name>Zn(2+)</name>
        <dbReference type="ChEBI" id="CHEBI:29105"/>
        <label>1</label>
    </ligand>
</feature>
<comment type="caution">
    <text evidence="12">The sequence shown here is derived from an EMBL/GenBank/DDBJ whole genome shotgun (WGS) entry which is preliminary data.</text>
</comment>
<evidence type="ECO:0000313" key="12">
    <source>
        <dbReference type="EMBL" id="KAJ1909206.1"/>
    </source>
</evidence>
<evidence type="ECO:0000256" key="4">
    <source>
        <dbReference type="ARBA" id="ARBA00022771"/>
    </source>
</evidence>
<dbReference type="EMBL" id="JANBPT010000809">
    <property type="protein sequence ID" value="KAJ1912702.1"/>
    <property type="molecule type" value="Genomic_DNA"/>
</dbReference>
<dbReference type="SMART" id="SM00440">
    <property type="entry name" value="ZnF_C2C2"/>
    <property type="match status" value="1"/>
</dbReference>
<dbReference type="SMART" id="SM00661">
    <property type="entry name" value="RPOL9"/>
    <property type="match status" value="1"/>
</dbReference>
<comment type="similarity">
    <text evidence="7 10">Belongs to the archaeal rpoM/eukaryotic RPA12/RPB9/RPC11 RNA polymerase family.</text>
</comment>
<evidence type="ECO:0000256" key="7">
    <source>
        <dbReference type="PIRNR" id="PIRNR005586"/>
    </source>
</evidence>
<feature type="binding site" evidence="8">
    <location>
        <position position="16"/>
    </location>
    <ligand>
        <name>Zn(2+)</name>
        <dbReference type="ChEBI" id="CHEBI:29105"/>
        <label>1</label>
    </ligand>
</feature>
<dbReference type="InterPro" id="IPR034004">
    <property type="entry name" value="Zn_ribbon_RPA12_C"/>
</dbReference>
<evidence type="ECO:0000256" key="8">
    <source>
        <dbReference type="PIRSR" id="PIRSR005586-1"/>
    </source>
</evidence>
<keyword evidence="7 10" id="KW-0804">Transcription</keyword>
<name>A0A9W7ZHG8_9FUNG</name>
<dbReference type="InterPro" id="IPR012164">
    <property type="entry name" value="Rpa12/Rpb9/Rpc10/TFS"/>
</dbReference>
<dbReference type="PANTHER" id="PTHR11239">
    <property type="entry name" value="DNA-DIRECTED RNA POLYMERASE"/>
    <property type="match status" value="1"/>
</dbReference>
<keyword evidence="5 8" id="KW-0862">Zinc</keyword>
<proteinExistence type="inferred from homology"/>
<accession>A0A9W7ZHG8</accession>
<dbReference type="GO" id="GO:0003899">
    <property type="term" value="F:DNA-directed RNA polymerase activity"/>
    <property type="evidence" value="ECO:0007669"/>
    <property type="project" value="InterPro"/>
</dbReference>
<dbReference type="GO" id="GO:0003676">
    <property type="term" value="F:nucleic acid binding"/>
    <property type="evidence" value="ECO:0007669"/>
    <property type="project" value="InterPro"/>
</dbReference>
<organism evidence="12 14">
    <name type="scientific">Tieghemiomyces parasiticus</name>
    <dbReference type="NCBI Taxonomy" id="78921"/>
    <lineage>
        <taxon>Eukaryota</taxon>
        <taxon>Fungi</taxon>
        <taxon>Fungi incertae sedis</taxon>
        <taxon>Zoopagomycota</taxon>
        <taxon>Kickxellomycotina</taxon>
        <taxon>Dimargaritomycetes</taxon>
        <taxon>Dimargaritales</taxon>
        <taxon>Dimargaritaceae</taxon>
        <taxon>Tieghemiomyces</taxon>
    </lineage>
</organism>
<dbReference type="Proteomes" id="UP001150569">
    <property type="component" value="Unassembled WGS sequence"/>
</dbReference>
<feature type="binding site" evidence="8">
    <location>
        <position position="19"/>
    </location>
    <ligand>
        <name>Zn(2+)</name>
        <dbReference type="ChEBI" id="CHEBI:29105"/>
        <label>1</label>
    </ligand>
</feature>
<dbReference type="PROSITE" id="PS51133">
    <property type="entry name" value="ZF_TFIIS_2"/>
    <property type="match status" value="1"/>
</dbReference>
<evidence type="ECO:0000256" key="1">
    <source>
        <dbReference type="ARBA" id="ARBA00004604"/>
    </source>
</evidence>
<dbReference type="GO" id="GO:0008270">
    <property type="term" value="F:zinc ion binding"/>
    <property type="evidence" value="ECO:0007669"/>
    <property type="project" value="UniProtKB-KW"/>
</dbReference>